<dbReference type="Pfam" id="PF06429">
    <property type="entry name" value="Flg_bbr_C"/>
    <property type="match status" value="1"/>
</dbReference>
<dbReference type="InterPro" id="IPR020013">
    <property type="entry name" value="Flagellar_FlgE/F/G"/>
</dbReference>
<keyword evidence="3 4" id="KW-0975">Bacterial flagellum</keyword>
<proteinExistence type="inferred from homology"/>
<dbReference type="RefSeq" id="WP_089233781.1">
    <property type="nucleotide sequence ID" value="NZ_FZOY01000005.1"/>
</dbReference>
<evidence type="ECO:0000313" key="7">
    <source>
        <dbReference type="EMBL" id="SNT03508.1"/>
    </source>
</evidence>
<dbReference type="InterPro" id="IPR053967">
    <property type="entry name" value="LlgE_F_G-like_D1"/>
</dbReference>
<sequence>MSVGYVTLSRQSGLMREMQSVANNVANISTTGFRREGVVFSEYVTAAGGESVSMAAARARRIDLTTGTLEPTGGALDLAIHGNGFFQVETASGVRLTRAGAFTPNEAGELSTPDGNLVLDEGGAPIFIPPDAAGIAVASDGTISADGRAIARIGLVEPADPADLSHEAGALFAVAGEVVEVVDGNIQQGFLEGSNVNPVHEITRMIEVQRAYELGQSLIERESDRVSNVIETLTR</sequence>
<dbReference type="NCBIfam" id="TIGR02490">
    <property type="entry name" value="flgF"/>
    <property type="match status" value="1"/>
</dbReference>
<evidence type="ECO:0000256" key="1">
    <source>
        <dbReference type="ARBA" id="ARBA00004117"/>
    </source>
</evidence>
<dbReference type="GO" id="GO:0071978">
    <property type="term" value="P:bacterial-type flagellum-dependent swarming motility"/>
    <property type="evidence" value="ECO:0007669"/>
    <property type="project" value="TreeGrafter"/>
</dbReference>
<dbReference type="PANTHER" id="PTHR30435">
    <property type="entry name" value="FLAGELLAR PROTEIN"/>
    <property type="match status" value="1"/>
</dbReference>
<dbReference type="GO" id="GO:0030694">
    <property type="term" value="C:bacterial-type flagellum basal body, rod"/>
    <property type="evidence" value="ECO:0007669"/>
    <property type="project" value="UniProtKB-UniRule"/>
</dbReference>
<keyword evidence="7" id="KW-0969">Cilium</keyword>
<comment type="subunit">
    <text evidence="4">The basal body constitutes a major portion of the flagellar organelle and consists of five rings (E,L,P,S, and M) mounted on a central rod. The rod consists of about 26 subunits of FlgG in the distal portion, and FlgB, FlgC and FlgF are thought to build up the proximal portion of the rod with about 6 subunits each.</text>
</comment>
<evidence type="ECO:0000259" key="6">
    <source>
        <dbReference type="Pfam" id="PF22692"/>
    </source>
</evidence>
<dbReference type="InterPro" id="IPR012836">
    <property type="entry name" value="FlgF"/>
</dbReference>
<reference evidence="7 8" key="1">
    <citation type="submission" date="2017-06" db="EMBL/GenBank/DDBJ databases">
        <authorList>
            <person name="Kim H.J."/>
            <person name="Triplett B.A."/>
        </authorList>
    </citation>
    <scope>NUCLEOTIDE SEQUENCE [LARGE SCALE GENOMIC DNA]</scope>
    <source>
        <strain evidence="7 8">DSM 29339</strain>
    </source>
</reference>
<organism evidence="7 8">
    <name type="scientific">Tropicimonas sediminicola</name>
    <dbReference type="NCBI Taxonomy" id="1031541"/>
    <lineage>
        <taxon>Bacteria</taxon>
        <taxon>Pseudomonadati</taxon>
        <taxon>Pseudomonadota</taxon>
        <taxon>Alphaproteobacteria</taxon>
        <taxon>Rhodobacterales</taxon>
        <taxon>Roseobacteraceae</taxon>
        <taxon>Tropicimonas</taxon>
    </lineage>
</organism>
<accession>A0A239JDJ1</accession>
<keyword evidence="7" id="KW-0282">Flagellum</keyword>
<dbReference type="InterPro" id="IPR037925">
    <property type="entry name" value="FlgE/F/G-like"/>
</dbReference>
<dbReference type="NCBIfam" id="NF009332">
    <property type="entry name" value="PRK12690.1"/>
    <property type="match status" value="1"/>
</dbReference>
<dbReference type="Proteomes" id="UP000198426">
    <property type="component" value="Unassembled WGS sequence"/>
</dbReference>
<evidence type="ECO:0000256" key="3">
    <source>
        <dbReference type="ARBA" id="ARBA00023143"/>
    </source>
</evidence>
<feature type="domain" description="Flagellar basal-body/hook protein C-terminal" evidence="5">
    <location>
        <begin position="187"/>
        <end position="224"/>
    </location>
</feature>
<comment type="similarity">
    <text evidence="2 4">Belongs to the flagella basal body rod proteins family.</text>
</comment>
<dbReference type="EMBL" id="FZOY01000005">
    <property type="protein sequence ID" value="SNT03508.1"/>
    <property type="molecule type" value="Genomic_DNA"/>
</dbReference>
<dbReference type="NCBIfam" id="TIGR03506">
    <property type="entry name" value="FlgEFG_subfam"/>
    <property type="match status" value="1"/>
</dbReference>
<dbReference type="PANTHER" id="PTHR30435:SF19">
    <property type="entry name" value="FLAGELLAR BASAL-BODY ROD PROTEIN FLGG"/>
    <property type="match status" value="1"/>
</dbReference>
<dbReference type="SUPFAM" id="SSF117143">
    <property type="entry name" value="Flagellar hook protein flgE"/>
    <property type="match status" value="1"/>
</dbReference>
<name>A0A239JDJ1_9RHOB</name>
<comment type="subcellular location">
    <subcellularLocation>
        <location evidence="1 4">Bacterial flagellum basal body</location>
    </subcellularLocation>
</comment>
<protein>
    <recommendedName>
        <fullName evidence="4">Flagellar basal-body rod protein FlgF</fullName>
    </recommendedName>
</protein>
<dbReference type="OrthoDB" id="9804559at2"/>
<dbReference type="InterPro" id="IPR019776">
    <property type="entry name" value="Flagellar_basal_body_rod_CS"/>
</dbReference>
<evidence type="ECO:0000256" key="2">
    <source>
        <dbReference type="ARBA" id="ARBA00009677"/>
    </source>
</evidence>
<evidence type="ECO:0000259" key="5">
    <source>
        <dbReference type="Pfam" id="PF06429"/>
    </source>
</evidence>
<evidence type="ECO:0000313" key="8">
    <source>
        <dbReference type="Proteomes" id="UP000198426"/>
    </source>
</evidence>
<dbReference type="InterPro" id="IPR010930">
    <property type="entry name" value="Flg_bb/hook_C_dom"/>
</dbReference>
<evidence type="ECO:0000256" key="4">
    <source>
        <dbReference type="RuleBase" id="RU362116"/>
    </source>
</evidence>
<gene>
    <name evidence="7" type="ORF">SAMN05421757_105207</name>
</gene>
<dbReference type="PROSITE" id="PS00588">
    <property type="entry name" value="FLAGELLA_BB_ROD"/>
    <property type="match status" value="1"/>
</dbReference>
<keyword evidence="8" id="KW-1185">Reference proteome</keyword>
<dbReference type="Pfam" id="PF22692">
    <property type="entry name" value="LlgE_F_G_D1"/>
    <property type="match status" value="1"/>
</dbReference>
<dbReference type="AlphaFoldDB" id="A0A239JDJ1"/>
<feature type="domain" description="Flagellar hook protein FlgE/F/G-like D1" evidence="6">
    <location>
        <begin position="79"/>
        <end position="145"/>
    </location>
</feature>
<keyword evidence="7" id="KW-0966">Cell projection</keyword>